<proteinExistence type="predicted"/>
<dbReference type="Gene3D" id="2.40.160.90">
    <property type="match status" value="1"/>
</dbReference>
<keyword evidence="1" id="KW-0732">Signal</keyword>
<feature type="domain" description="HphA C-terminal" evidence="3">
    <location>
        <begin position="142"/>
        <end position="256"/>
    </location>
</feature>
<dbReference type="RefSeq" id="WP_024023553.1">
    <property type="nucleotide sequence ID" value="NZ_AYOZ01000010.1"/>
</dbReference>
<dbReference type="InterPro" id="IPR054843">
    <property type="entry name" value="Slam_hemophilin_C"/>
</dbReference>
<evidence type="ECO:0000313" key="4">
    <source>
        <dbReference type="EMBL" id="ETI61042.1"/>
    </source>
</evidence>
<dbReference type="Pfam" id="PF22828">
    <property type="entry name" value="HphA_N"/>
    <property type="match status" value="1"/>
</dbReference>
<dbReference type="Proteomes" id="UP000018857">
    <property type="component" value="Unassembled WGS sequence"/>
</dbReference>
<dbReference type="Pfam" id="PF22829">
    <property type="entry name" value="HphA_C"/>
    <property type="match status" value="1"/>
</dbReference>
<dbReference type="InterPro" id="IPR054536">
    <property type="entry name" value="HphA_C"/>
</dbReference>
<evidence type="ECO:0000259" key="2">
    <source>
        <dbReference type="Pfam" id="PF22828"/>
    </source>
</evidence>
<feature type="signal peptide" evidence="1">
    <location>
        <begin position="1"/>
        <end position="25"/>
    </location>
</feature>
<evidence type="ECO:0008006" key="6">
    <source>
        <dbReference type="Google" id="ProtNLM"/>
    </source>
</evidence>
<dbReference type="InterPro" id="IPR054535">
    <property type="entry name" value="HphA_N"/>
</dbReference>
<keyword evidence="5" id="KW-1185">Reference proteome</keyword>
<dbReference type="eggNOG" id="ENOG5031946">
    <property type="taxonomic scope" value="Bacteria"/>
</dbReference>
<evidence type="ECO:0000313" key="5">
    <source>
        <dbReference type="Proteomes" id="UP000018857"/>
    </source>
</evidence>
<evidence type="ECO:0000259" key="3">
    <source>
        <dbReference type="Pfam" id="PF22829"/>
    </source>
</evidence>
<dbReference type="PATRIC" id="fig|1208321.3.peg.1391"/>
<dbReference type="OrthoDB" id="8607327at2"/>
<dbReference type="SUPFAM" id="SSF56925">
    <property type="entry name" value="OMPA-like"/>
    <property type="match status" value="1"/>
</dbReference>
<gene>
    <name evidence="4" type="ORF">D104_07045</name>
</gene>
<dbReference type="STRING" id="1208321.D104_07045"/>
<name>W1RVL1_9GAMM</name>
<feature type="chain" id="PRO_5004808759" description="Transferrin-binding protein B C-lobe/N-lobe beta barrel domain-containing protein" evidence="1">
    <location>
        <begin position="26"/>
        <end position="257"/>
    </location>
</feature>
<dbReference type="EMBL" id="AYOZ01000010">
    <property type="protein sequence ID" value="ETI61042.1"/>
    <property type="molecule type" value="Genomic_DNA"/>
</dbReference>
<dbReference type="InterPro" id="IPR011250">
    <property type="entry name" value="OMP/PagP_B-barrel"/>
</dbReference>
<comment type="caution">
    <text evidence="4">The sequence shown here is derived from an EMBL/GenBank/DDBJ whole genome shotgun (WGS) entry which is preliminary data.</text>
</comment>
<protein>
    <recommendedName>
        <fullName evidence="6">Transferrin-binding protein B C-lobe/N-lobe beta barrel domain-containing protein</fullName>
    </recommendedName>
</protein>
<accession>W1RVL1</accession>
<dbReference type="AlphaFoldDB" id="W1RVL1"/>
<dbReference type="NCBIfam" id="NF041636">
    <property type="entry name" value="slam_lipo"/>
    <property type="match status" value="1"/>
</dbReference>
<sequence length="257" mass="25760">MKKLQLVSAMTFVFGALALSNATNAAVVGASSNTSYVQIAASDVNGGPHTSGLAGISIEATGLGTEVDFQGLTAYSPADANGVNQLNYAYDSEEAPATHASLGVFNFAQVGTSDVWFGEWSKTGDTTAASHTVYYSGANADTSVPTAGTATYTVVGINNYDGTAASLLNGTLTADFAAATLTGNMANTNGLTVDIGTASINSDASVTGSDATASISVIEVASAGDVSAQFYNGQADLAGLVDFADTQYDTAFGGSKD</sequence>
<reference evidence="4 5" key="1">
    <citation type="journal article" date="2014" name="Genome Announc.">
        <title>Draft Genome Sequence of Marinomonas sp. Strain D104, a Polycyclic Aromatic Hydrocarbon-Degrading Bacterium from the Deep-Sea Sediment of the Arctic Ocean.</title>
        <authorList>
            <person name="Dong C."/>
            <person name="Bai X."/>
            <person name="Lai Q."/>
            <person name="Xie Y."/>
            <person name="Chen X."/>
            <person name="Shao Z."/>
        </authorList>
    </citation>
    <scope>NUCLEOTIDE SEQUENCE [LARGE SCALE GENOMIC DNA]</scope>
    <source>
        <strain evidence="4 5">D104</strain>
    </source>
</reference>
<organism evidence="4 5">
    <name type="scientific">Marinomonas profundimaris</name>
    <dbReference type="NCBI Taxonomy" id="1208321"/>
    <lineage>
        <taxon>Bacteria</taxon>
        <taxon>Pseudomonadati</taxon>
        <taxon>Pseudomonadota</taxon>
        <taxon>Gammaproteobacteria</taxon>
        <taxon>Oceanospirillales</taxon>
        <taxon>Oceanospirillaceae</taxon>
        <taxon>Marinomonas</taxon>
    </lineage>
</organism>
<feature type="domain" description="HphA N-terminal heme-binding" evidence="2">
    <location>
        <begin position="24"/>
        <end position="132"/>
    </location>
</feature>
<evidence type="ECO:0000256" key="1">
    <source>
        <dbReference type="SAM" id="SignalP"/>
    </source>
</evidence>